<dbReference type="GO" id="GO:0051302">
    <property type="term" value="P:regulation of cell division"/>
    <property type="evidence" value="ECO:0007669"/>
    <property type="project" value="TreeGrafter"/>
</dbReference>
<dbReference type="EC" id="2.7.7.108" evidence="5"/>
<comment type="catalytic activity">
    <reaction evidence="6">
        <text>L-threonyl-[protein] + ATP = 3-O-(5'-adenylyl)-L-threonyl-[protein] + diphosphate</text>
        <dbReference type="Rhea" id="RHEA:54292"/>
        <dbReference type="Rhea" id="RHEA-COMP:11060"/>
        <dbReference type="Rhea" id="RHEA-COMP:13847"/>
        <dbReference type="ChEBI" id="CHEBI:30013"/>
        <dbReference type="ChEBI" id="CHEBI:30616"/>
        <dbReference type="ChEBI" id="CHEBI:33019"/>
        <dbReference type="ChEBI" id="CHEBI:138113"/>
        <dbReference type="EC" id="2.7.7.108"/>
    </reaction>
</comment>
<protein>
    <recommendedName>
        <fullName evidence="5">protein adenylyltransferase</fullName>
        <ecNumber evidence="5">2.7.7.108</ecNumber>
    </recommendedName>
</protein>
<organism evidence="8 9">
    <name type="scientific">Enterococcus faecalis</name>
    <name type="common">Streptococcus faecalis</name>
    <dbReference type="NCBI Taxonomy" id="1351"/>
    <lineage>
        <taxon>Bacteria</taxon>
        <taxon>Bacillati</taxon>
        <taxon>Bacillota</taxon>
        <taxon>Bacilli</taxon>
        <taxon>Lactobacillales</taxon>
        <taxon>Enterococcaceae</taxon>
        <taxon>Enterococcus</taxon>
    </lineage>
</organism>
<dbReference type="PANTHER" id="PTHR39560">
    <property type="entry name" value="PROTEIN ADENYLYLTRANSFERASE FIC-RELATED"/>
    <property type="match status" value="1"/>
</dbReference>
<feature type="non-terminal residue" evidence="8">
    <location>
        <position position="1"/>
    </location>
</feature>
<evidence type="ECO:0000313" key="8">
    <source>
        <dbReference type="EMBL" id="TKK63585.1"/>
    </source>
</evidence>
<evidence type="ECO:0000256" key="6">
    <source>
        <dbReference type="ARBA" id="ARBA00047939"/>
    </source>
</evidence>
<accession>A0A4U3KNA3</accession>
<dbReference type="GO" id="GO:0005524">
    <property type="term" value="F:ATP binding"/>
    <property type="evidence" value="ECO:0007669"/>
    <property type="project" value="UniProtKB-KW"/>
</dbReference>
<evidence type="ECO:0000256" key="7">
    <source>
        <dbReference type="ARBA" id="ARBA00048696"/>
    </source>
</evidence>
<dbReference type="Gene3D" id="1.10.3290.10">
    <property type="entry name" value="Fido-like domain"/>
    <property type="match status" value="1"/>
</dbReference>
<evidence type="ECO:0000256" key="2">
    <source>
        <dbReference type="ARBA" id="ARBA00022695"/>
    </source>
</evidence>
<proteinExistence type="predicted"/>
<dbReference type="EMBL" id="SIYF01000589">
    <property type="protein sequence ID" value="TKK63585.1"/>
    <property type="molecule type" value="Genomic_DNA"/>
</dbReference>
<sequence>GNGRATRIWLDLILKKELQQVVDWNLINKEDYLSAMERSPVKDLEIKYLISNALTDKINDREIFMKGIDISYYYEGYTEYNVDDL</sequence>
<dbReference type="InterPro" id="IPR036597">
    <property type="entry name" value="Fido-like_dom_sf"/>
</dbReference>
<dbReference type="Proteomes" id="UP000305511">
    <property type="component" value="Unassembled WGS sequence"/>
</dbReference>
<keyword evidence="4" id="KW-0067">ATP-binding</keyword>
<name>A0A4U3KNA3_ENTFL</name>
<dbReference type="PANTHER" id="PTHR39560:SF1">
    <property type="entry name" value="PROTEIN ADENYLYLTRANSFERASE FIC-RELATED"/>
    <property type="match status" value="1"/>
</dbReference>
<keyword evidence="1" id="KW-0808">Transferase</keyword>
<evidence type="ECO:0000256" key="4">
    <source>
        <dbReference type="ARBA" id="ARBA00022840"/>
    </source>
</evidence>
<comment type="caution">
    <text evidence="8">The sequence shown here is derived from an EMBL/GenBank/DDBJ whole genome shotgun (WGS) entry which is preliminary data.</text>
</comment>
<dbReference type="AlphaFoldDB" id="A0A4U3KNA3"/>
<keyword evidence="3" id="KW-0547">Nucleotide-binding</keyword>
<comment type="catalytic activity">
    <reaction evidence="7">
        <text>L-tyrosyl-[protein] + ATP = O-(5'-adenylyl)-L-tyrosyl-[protein] + diphosphate</text>
        <dbReference type="Rhea" id="RHEA:54288"/>
        <dbReference type="Rhea" id="RHEA-COMP:10136"/>
        <dbReference type="Rhea" id="RHEA-COMP:13846"/>
        <dbReference type="ChEBI" id="CHEBI:30616"/>
        <dbReference type="ChEBI" id="CHEBI:33019"/>
        <dbReference type="ChEBI" id="CHEBI:46858"/>
        <dbReference type="ChEBI" id="CHEBI:83624"/>
        <dbReference type="EC" id="2.7.7.108"/>
    </reaction>
</comment>
<evidence type="ECO:0000256" key="1">
    <source>
        <dbReference type="ARBA" id="ARBA00022679"/>
    </source>
</evidence>
<evidence type="ECO:0000256" key="5">
    <source>
        <dbReference type="ARBA" id="ARBA00034531"/>
    </source>
</evidence>
<dbReference type="SUPFAM" id="SSF140931">
    <property type="entry name" value="Fic-like"/>
    <property type="match status" value="1"/>
</dbReference>
<gene>
    <name evidence="8" type="ORF">EY666_17895</name>
</gene>
<reference evidence="8 9" key="1">
    <citation type="submission" date="2019-02" db="EMBL/GenBank/DDBJ databases">
        <title>Bacteria dissemination in different level of health care in South Africa: the effectiveness of infections prevention and control.</title>
        <authorList>
            <person name="Shobo C."/>
            <person name="Amoako D.G."/>
            <person name="Allam M."/>
            <person name="Ismail A."/>
            <person name="Bester L.A."/>
            <person name="Essack S.Y."/>
        </authorList>
    </citation>
    <scope>NUCLEOTIDE SEQUENCE [LARGE SCALE GENOMIC DNA]</scope>
    <source>
        <strain evidence="8 9">2SIL2</strain>
    </source>
</reference>
<dbReference type="GO" id="GO:0070733">
    <property type="term" value="F:AMPylase activity"/>
    <property type="evidence" value="ECO:0007669"/>
    <property type="project" value="UniProtKB-EC"/>
</dbReference>
<evidence type="ECO:0000313" key="9">
    <source>
        <dbReference type="Proteomes" id="UP000305511"/>
    </source>
</evidence>
<evidence type="ECO:0000256" key="3">
    <source>
        <dbReference type="ARBA" id="ARBA00022741"/>
    </source>
</evidence>
<keyword evidence="2" id="KW-0548">Nucleotidyltransferase</keyword>